<keyword evidence="2" id="KW-1185">Reference proteome</keyword>
<gene>
    <name evidence="1" type="ORF">JOC47_000939</name>
</gene>
<dbReference type="EMBL" id="JAFBDQ010000004">
    <property type="protein sequence ID" value="MBM7556103.1"/>
    <property type="molecule type" value="Genomic_DNA"/>
</dbReference>
<evidence type="ECO:0000313" key="1">
    <source>
        <dbReference type="EMBL" id="MBM7556103.1"/>
    </source>
</evidence>
<organism evidence="1 2">
    <name type="scientific">Halanaerobacter jeridensis</name>
    <dbReference type="NCBI Taxonomy" id="706427"/>
    <lineage>
        <taxon>Bacteria</taxon>
        <taxon>Bacillati</taxon>
        <taxon>Bacillota</taxon>
        <taxon>Clostridia</taxon>
        <taxon>Halanaerobiales</taxon>
        <taxon>Halobacteroidaceae</taxon>
        <taxon>Halanaerobacter</taxon>
    </lineage>
</organism>
<reference evidence="1" key="1">
    <citation type="submission" date="2021-01" db="EMBL/GenBank/DDBJ databases">
        <title>Genomic Encyclopedia of Type Strains, Phase IV (KMG-IV): sequencing the most valuable type-strain genomes for metagenomic binning, comparative biology and taxonomic classification.</title>
        <authorList>
            <person name="Goeker M."/>
        </authorList>
    </citation>
    <scope>NUCLEOTIDE SEQUENCE</scope>
    <source>
        <strain evidence="1">DSM 23230</strain>
    </source>
</reference>
<dbReference type="AlphaFoldDB" id="A0A939BP09"/>
<sequence length="154" mass="17910">MALNNLATRINWSDLEHQSGQISTDNVSRDSEGNIDYNATMKGREEIIDLEQRLPQALNLALYFKRKKIILYPRIQWAEWEENNPGNDDYVTSSLKIIYSDSSSKRYYIKGFGHNSCLSLGMEQQNFTLDIFTDHYQFEKMKSLGIAVGIHYQF</sequence>
<protein>
    <submittedName>
        <fullName evidence="1">Uncharacterized protein</fullName>
    </submittedName>
</protein>
<dbReference type="RefSeq" id="WP_204700820.1">
    <property type="nucleotide sequence ID" value="NZ_JAFBDQ010000004.1"/>
</dbReference>
<name>A0A939BP09_9FIRM</name>
<comment type="caution">
    <text evidence="1">The sequence shown here is derived from an EMBL/GenBank/DDBJ whole genome shotgun (WGS) entry which is preliminary data.</text>
</comment>
<evidence type="ECO:0000313" key="2">
    <source>
        <dbReference type="Proteomes" id="UP000774000"/>
    </source>
</evidence>
<accession>A0A939BP09</accession>
<proteinExistence type="predicted"/>
<dbReference type="Proteomes" id="UP000774000">
    <property type="component" value="Unassembled WGS sequence"/>
</dbReference>